<dbReference type="Proteomes" id="UP000198372">
    <property type="component" value="Unassembled WGS sequence"/>
</dbReference>
<evidence type="ECO:0000256" key="4">
    <source>
        <dbReference type="ARBA" id="ARBA00023002"/>
    </source>
</evidence>
<evidence type="ECO:0000256" key="1">
    <source>
        <dbReference type="ARBA" id="ARBA00001961"/>
    </source>
</evidence>
<gene>
    <name evidence="8" type="ORF">BQ2448_695</name>
</gene>
<dbReference type="Pfam" id="PF13640">
    <property type="entry name" value="2OG-FeII_Oxy_3"/>
    <property type="match status" value="1"/>
</dbReference>
<evidence type="ECO:0000256" key="3">
    <source>
        <dbReference type="ARBA" id="ARBA00022964"/>
    </source>
</evidence>
<keyword evidence="9" id="KW-1185">Reference proteome</keyword>
<evidence type="ECO:0000256" key="6">
    <source>
        <dbReference type="SAM" id="MobiDB-lite"/>
    </source>
</evidence>
<evidence type="ECO:0000259" key="7">
    <source>
        <dbReference type="PROSITE" id="PS51471"/>
    </source>
</evidence>
<reference evidence="9" key="1">
    <citation type="submission" date="2016-09" db="EMBL/GenBank/DDBJ databases">
        <authorList>
            <person name="Jeantristanb JTB J.-T."/>
            <person name="Ricardo R."/>
        </authorList>
    </citation>
    <scope>NUCLEOTIDE SEQUENCE [LARGE SCALE GENOMIC DNA]</scope>
</reference>
<evidence type="ECO:0000256" key="2">
    <source>
        <dbReference type="ARBA" id="ARBA00022723"/>
    </source>
</evidence>
<feature type="region of interest" description="Disordered" evidence="6">
    <location>
        <begin position="1"/>
        <end position="20"/>
    </location>
</feature>
<dbReference type="InterPro" id="IPR044862">
    <property type="entry name" value="Pro_4_hyd_alph_FE2OG_OXY"/>
</dbReference>
<dbReference type="InterPro" id="IPR005123">
    <property type="entry name" value="Oxoglu/Fe-dep_dioxygenase_dom"/>
</dbReference>
<dbReference type="PROSITE" id="PS51471">
    <property type="entry name" value="FE2OG_OXY"/>
    <property type="match status" value="1"/>
</dbReference>
<dbReference type="EMBL" id="FMSP01000003">
    <property type="protein sequence ID" value="SCV68574.1"/>
    <property type="molecule type" value="Genomic_DNA"/>
</dbReference>
<proteinExistence type="predicted"/>
<dbReference type="InterPro" id="IPR045054">
    <property type="entry name" value="P4HA-like"/>
</dbReference>
<keyword evidence="4" id="KW-0560">Oxidoreductase</keyword>
<comment type="cofactor">
    <cofactor evidence="1">
        <name>L-ascorbate</name>
        <dbReference type="ChEBI" id="CHEBI:38290"/>
    </cofactor>
</comment>
<evidence type="ECO:0000313" key="9">
    <source>
        <dbReference type="Proteomes" id="UP000198372"/>
    </source>
</evidence>
<protein>
    <submittedName>
        <fullName evidence="8">BQ2448_695 protein</fullName>
    </submittedName>
</protein>
<evidence type="ECO:0000256" key="5">
    <source>
        <dbReference type="ARBA" id="ARBA00023004"/>
    </source>
</evidence>
<dbReference type="PANTHER" id="PTHR10869">
    <property type="entry name" value="PROLYL 4-HYDROXYLASE ALPHA SUBUNIT"/>
    <property type="match status" value="1"/>
</dbReference>
<name>A0A238F9N3_9BASI</name>
<keyword evidence="2" id="KW-0479">Metal-binding</keyword>
<feature type="domain" description="Fe2OG dioxygenase" evidence="7">
    <location>
        <begin position="122"/>
        <end position="237"/>
    </location>
</feature>
<sequence length="240" mass="26669">MAKAKTASTTATPTTAKDDKASKKPLVWPTFMLPTVPLELTTVLPSILVIDSFLDPASLKRWHAFLPSIPLSPSPPQKRDEAYRTNDRFSKDDQDFAYNLWTRTGLKEACQREIASNTPGHTPMGLSSNIRVYKYGPDAEFGPHYDDDSIDPRTGWKSEWTLLIYLSGEEDGVVGGETAFYPSPTIKRNGQELKVDLKRGRALLHKHGIDCMLHSGLKVQKGVKWVLRSDVLFGPTSSAP</sequence>
<feature type="compositionally biased region" description="Low complexity" evidence="6">
    <location>
        <begin position="1"/>
        <end position="15"/>
    </location>
</feature>
<dbReference type="OrthoDB" id="69177at2759"/>
<organism evidence="8 9">
    <name type="scientific">Microbotryum intermedium</name>
    <dbReference type="NCBI Taxonomy" id="269621"/>
    <lineage>
        <taxon>Eukaryota</taxon>
        <taxon>Fungi</taxon>
        <taxon>Dikarya</taxon>
        <taxon>Basidiomycota</taxon>
        <taxon>Pucciniomycotina</taxon>
        <taxon>Microbotryomycetes</taxon>
        <taxon>Microbotryales</taxon>
        <taxon>Microbotryaceae</taxon>
        <taxon>Microbotryum</taxon>
    </lineage>
</organism>
<dbReference type="GO" id="GO:0005783">
    <property type="term" value="C:endoplasmic reticulum"/>
    <property type="evidence" value="ECO:0007669"/>
    <property type="project" value="TreeGrafter"/>
</dbReference>
<keyword evidence="3" id="KW-0223">Dioxygenase</keyword>
<dbReference type="PANTHER" id="PTHR10869:SF236">
    <property type="entry name" value="PROLYL 4-HYDROXYLASE ALPHA SUBUNIT DOMAIN-CONTAINING PROTEIN"/>
    <property type="match status" value="1"/>
</dbReference>
<accession>A0A238F9N3</accession>
<evidence type="ECO:0000313" key="8">
    <source>
        <dbReference type="EMBL" id="SCV68574.1"/>
    </source>
</evidence>
<dbReference type="GO" id="GO:0005506">
    <property type="term" value="F:iron ion binding"/>
    <property type="evidence" value="ECO:0007669"/>
    <property type="project" value="InterPro"/>
</dbReference>
<dbReference type="InterPro" id="IPR006620">
    <property type="entry name" value="Pro_4_hyd_alph"/>
</dbReference>
<dbReference type="GO" id="GO:0004656">
    <property type="term" value="F:procollagen-proline 4-dioxygenase activity"/>
    <property type="evidence" value="ECO:0007669"/>
    <property type="project" value="TreeGrafter"/>
</dbReference>
<dbReference type="Gene3D" id="2.60.120.620">
    <property type="entry name" value="q2cbj1_9rhob like domain"/>
    <property type="match status" value="1"/>
</dbReference>
<dbReference type="SMART" id="SM00702">
    <property type="entry name" value="P4Hc"/>
    <property type="match status" value="1"/>
</dbReference>
<dbReference type="GO" id="GO:0031418">
    <property type="term" value="F:L-ascorbic acid binding"/>
    <property type="evidence" value="ECO:0007669"/>
    <property type="project" value="InterPro"/>
</dbReference>
<dbReference type="AlphaFoldDB" id="A0A238F9N3"/>
<keyword evidence="5" id="KW-0408">Iron</keyword>